<protein>
    <submittedName>
        <fullName evidence="2">Uncharacterized protein</fullName>
    </submittedName>
</protein>
<dbReference type="RefSeq" id="WP_254157971.1">
    <property type="nucleotide sequence ID" value="NZ_JAHESD010000144.1"/>
</dbReference>
<keyword evidence="3" id="KW-1185">Reference proteome</keyword>
<feature type="transmembrane region" description="Helical" evidence="1">
    <location>
        <begin position="7"/>
        <end position="24"/>
    </location>
</feature>
<accession>A0ABS5VYR6</accession>
<keyword evidence="1" id="KW-0472">Membrane</keyword>
<name>A0ABS5VYR6_9BACT</name>
<comment type="caution">
    <text evidence="2">The sequence shown here is derived from an EMBL/GenBank/DDBJ whole genome shotgun (WGS) entry which is preliminary data.</text>
</comment>
<dbReference type="Proteomes" id="UP000772618">
    <property type="component" value="Unassembled WGS sequence"/>
</dbReference>
<evidence type="ECO:0000313" key="3">
    <source>
        <dbReference type="Proteomes" id="UP000772618"/>
    </source>
</evidence>
<gene>
    <name evidence="2" type="ORF">KK060_24935</name>
</gene>
<reference evidence="2 3" key="1">
    <citation type="submission" date="2021-05" db="EMBL/GenBank/DDBJ databases">
        <title>A Polyphasic approach of four new species of the genus Ohtaekwangia: Ohtaekwangia histidinii sp. nov., Ohtaekwangia cretensis sp. nov., Ohtaekwangia indiensis sp. nov., Ohtaekwangia reichenbachii sp. nov. from diverse environment.</title>
        <authorList>
            <person name="Octaviana S."/>
        </authorList>
    </citation>
    <scope>NUCLEOTIDE SEQUENCE [LARGE SCALE GENOMIC DNA]</scope>
    <source>
        <strain evidence="2 3">PWU20</strain>
    </source>
</reference>
<keyword evidence="1" id="KW-0812">Transmembrane</keyword>
<organism evidence="2 3">
    <name type="scientific">Chryseosolibacter indicus</name>
    <dbReference type="NCBI Taxonomy" id="2782351"/>
    <lineage>
        <taxon>Bacteria</taxon>
        <taxon>Pseudomonadati</taxon>
        <taxon>Bacteroidota</taxon>
        <taxon>Cytophagia</taxon>
        <taxon>Cytophagales</taxon>
        <taxon>Chryseotaleaceae</taxon>
        <taxon>Chryseosolibacter</taxon>
    </lineage>
</organism>
<sequence length="130" mass="15196">MRLGYKIGLGILTVIIVTMGLIWISPIGQFIRSADLEEDKREFDKNLWTINWEKGRNDENDRHFMLIDLTENHLKIGMDSVEIKKLLGEPERDFGFSYNLGLYRSGFDPTFLILEFDEKGKLKEIKIETI</sequence>
<evidence type="ECO:0000313" key="2">
    <source>
        <dbReference type="EMBL" id="MBT1706543.1"/>
    </source>
</evidence>
<dbReference type="EMBL" id="JAHESD010000144">
    <property type="protein sequence ID" value="MBT1706543.1"/>
    <property type="molecule type" value="Genomic_DNA"/>
</dbReference>
<keyword evidence="1" id="KW-1133">Transmembrane helix</keyword>
<evidence type="ECO:0000256" key="1">
    <source>
        <dbReference type="SAM" id="Phobius"/>
    </source>
</evidence>
<proteinExistence type="predicted"/>